<sequence length="224" mass="24856">MISRKKSSNASFSHVNFKKHTTVFHIIIYIIAFGCVTASPVLESCFVVLRLDANDVKLNALTKNLSDTVSQLVSLTRSFNDLTAKVDHQPVAFKAHQASSGNLYITIGRNQRIIFDDVQLNLRNAYFHHLGGFLAPLSGTYMFSVSICSHTGHYIVLNLMKNNNRIGGVLAGDNALDDCSSETTVTQLNAGDQVYVQHHGTDGDMIFVHQYYINSFTESLLQIQ</sequence>
<keyword evidence="4" id="KW-1133">Transmembrane helix</keyword>
<reference evidence="6" key="1">
    <citation type="journal article" date="2019" name="bioRxiv">
        <title>The Genome of the Zebra Mussel, Dreissena polymorpha: A Resource for Invasive Species Research.</title>
        <authorList>
            <person name="McCartney M.A."/>
            <person name="Auch B."/>
            <person name="Kono T."/>
            <person name="Mallez S."/>
            <person name="Zhang Y."/>
            <person name="Obille A."/>
            <person name="Becker A."/>
            <person name="Abrahante J.E."/>
            <person name="Garbe J."/>
            <person name="Badalamenti J.P."/>
            <person name="Herman A."/>
            <person name="Mangelson H."/>
            <person name="Liachko I."/>
            <person name="Sullivan S."/>
            <person name="Sone E.D."/>
            <person name="Koren S."/>
            <person name="Silverstein K.A.T."/>
            <person name="Beckman K.B."/>
            <person name="Gohl D.M."/>
        </authorList>
    </citation>
    <scope>NUCLEOTIDE SEQUENCE</scope>
    <source>
        <strain evidence="6">Duluth1</strain>
        <tissue evidence="6">Whole animal</tissue>
    </source>
</reference>
<evidence type="ECO:0000313" key="6">
    <source>
        <dbReference type="EMBL" id="KAH3785883.1"/>
    </source>
</evidence>
<keyword evidence="7" id="KW-1185">Reference proteome</keyword>
<comment type="caution">
    <text evidence="6">The sequence shown here is derived from an EMBL/GenBank/DDBJ whole genome shotgun (WGS) entry which is preliminary data.</text>
</comment>
<dbReference type="PROSITE" id="PS51257">
    <property type="entry name" value="PROKAR_LIPOPROTEIN"/>
    <property type="match status" value="1"/>
</dbReference>
<gene>
    <name evidence="6" type="ORF">DPMN_163978</name>
</gene>
<comment type="subcellular location">
    <subcellularLocation>
        <location evidence="1">Secreted</location>
    </subcellularLocation>
</comment>
<dbReference type="InterPro" id="IPR008983">
    <property type="entry name" value="Tumour_necrosis_fac-like_dom"/>
</dbReference>
<keyword evidence="4" id="KW-0812">Transmembrane</keyword>
<dbReference type="Gene3D" id="2.60.120.40">
    <property type="match status" value="1"/>
</dbReference>
<dbReference type="GO" id="GO:0005576">
    <property type="term" value="C:extracellular region"/>
    <property type="evidence" value="ECO:0007669"/>
    <property type="project" value="UniProtKB-SubCell"/>
</dbReference>
<keyword evidence="3" id="KW-0732">Signal</keyword>
<feature type="transmembrane region" description="Helical" evidence="4">
    <location>
        <begin position="21"/>
        <end position="42"/>
    </location>
</feature>
<dbReference type="SMART" id="SM00110">
    <property type="entry name" value="C1Q"/>
    <property type="match status" value="1"/>
</dbReference>
<evidence type="ECO:0000313" key="7">
    <source>
        <dbReference type="Proteomes" id="UP000828390"/>
    </source>
</evidence>
<keyword evidence="4" id="KW-0472">Membrane</keyword>
<dbReference type="Proteomes" id="UP000828390">
    <property type="component" value="Unassembled WGS sequence"/>
</dbReference>
<dbReference type="InterPro" id="IPR001073">
    <property type="entry name" value="C1q_dom"/>
</dbReference>
<evidence type="ECO:0000256" key="4">
    <source>
        <dbReference type="SAM" id="Phobius"/>
    </source>
</evidence>
<reference evidence="6" key="2">
    <citation type="submission" date="2020-11" db="EMBL/GenBank/DDBJ databases">
        <authorList>
            <person name="McCartney M.A."/>
            <person name="Auch B."/>
            <person name="Kono T."/>
            <person name="Mallez S."/>
            <person name="Becker A."/>
            <person name="Gohl D.M."/>
            <person name="Silverstein K.A.T."/>
            <person name="Koren S."/>
            <person name="Bechman K.B."/>
            <person name="Herman A."/>
            <person name="Abrahante J.E."/>
            <person name="Garbe J."/>
        </authorList>
    </citation>
    <scope>NUCLEOTIDE SEQUENCE</scope>
    <source>
        <strain evidence="6">Duluth1</strain>
        <tissue evidence="6">Whole animal</tissue>
    </source>
</reference>
<name>A0A9D4IVP0_DREPO</name>
<proteinExistence type="predicted"/>
<keyword evidence="2" id="KW-0964">Secreted</keyword>
<protein>
    <recommendedName>
        <fullName evidence="5">C1q domain-containing protein</fullName>
    </recommendedName>
</protein>
<evidence type="ECO:0000256" key="3">
    <source>
        <dbReference type="ARBA" id="ARBA00022729"/>
    </source>
</evidence>
<evidence type="ECO:0000259" key="5">
    <source>
        <dbReference type="PROSITE" id="PS50871"/>
    </source>
</evidence>
<dbReference type="PANTHER" id="PTHR22923">
    <property type="entry name" value="CEREBELLIN-RELATED"/>
    <property type="match status" value="1"/>
</dbReference>
<feature type="domain" description="C1q" evidence="5">
    <location>
        <begin position="86"/>
        <end position="224"/>
    </location>
</feature>
<dbReference type="SUPFAM" id="SSF49842">
    <property type="entry name" value="TNF-like"/>
    <property type="match status" value="1"/>
</dbReference>
<dbReference type="PANTHER" id="PTHR22923:SF116">
    <property type="entry name" value="C1Q DOMAIN-CONTAINING PROTEIN"/>
    <property type="match status" value="1"/>
</dbReference>
<dbReference type="PROSITE" id="PS50871">
    <property type="entry name" value="C1Q"/>
    <property type="match status" value="1"/>
</dbReference>
<dbReference type="InterPro" id="IPR050822">
    <property type="entry name" value="Cerebellin_Synaptic_Org"/>
</dbReference>
<evidence type="ECO:0000256" key="2">
    <source>
        <dbReference type="ARBA" id="ARBA00022525"/>
    </source>
</evidence>
<organism evidence="6 7">
    <name type="scientific">Dreissena polymorpha</name>
    <name type="common">Zebra mussel</name>
    <name type="synonym">Mytilus polymorpha</name>
    <dbReference type="NCBI Taxonomy" id="45954"/>
    <lineage>
        <taxon>Eukaryota</taxon>
        <taxon>Metazoa</taxon>
        <taxon>Spiralia</taxon>
        <taxon>Lophotrochozoa</taxon>
        <taxon>Mollusca</taxon>
        <taxon>Bivalvia</taxon>
        <taxon>Autobranchia</taxon>
        <taxon>Heteroconchia</taxon>
        <taxon>Euheterodonta</taxon>
        <taxon>Imparidentia</taxon>
        <taxon>Neoheterodontei</taxon>
        <taxon>Myida</taxon>
        <taxon>Dreissenoidea</taxon>
        <taxon>Dreissenidae</taxon>
        <taxon>Dreissena</taxon>
    </lineage>
</organism>
<dbReference type="AlphaFoldDB" id="A0A9D4IVP0"/>
<accession>A0A9D4IVP0</accession>
<evidence type="ECO:0000256" key="1">
    <source>
        <dbReference type="ARBA" id="ARBA00004613"/>
    </source>
</evidence>
<dbReference type="EMBL" id="JAIWYP010000008">
    <property type="protein sequence ID" value="KAH3785883.1"/>
    <property type="molecule type" value="Genomic_DNA"/>
</dbReference>
<dbReference type="Pfam" id="PF00386">
    <property type="entry name" value="C1q"/>
    <property type="match status" value="1"/>
</dbReference>